<dbReference type="InterPro" id="IPR001579">
    <property type="entry name" value="Glyco_hydro_18_chit_AS"/>
</dbReference>
<dbReference type="GO" id="GO:0008843">
    <property type="term" value="F:endochitinase activity"/>
    <property type="evidence" value="ECO:0007669"/>
    <property type="project" value="UniProtKB-EC"/>
</dbReference>
<dbReference type="Pfam" id="PF00704">
    <property type="entry name" value="Glyco_hydro_18"/>
    <property type="match status" value="1"/>
</dbReference>
<proteinExistence type="inferred from homology"/>
<dbReference type="PROSITE" id="PS01095">
    <property type="entry name" value="GH18_1"/>
    <property type="match status" value="1"/>
</dbReference>
<dbReference type="GO" id="GO:0005576">
    <property type="term" value="C:extracellular region"/>
    <property type="evidence" value="ECO:0007669"/>
    <property type="project" value="TreeGrafter"/>
</dbReference>
<evidence type="ECO:0000256" key="2">
    <source>
        <dbReference type="ARBA" id="ARBA00012729"/>
    </source>
</evidence>
<dbReference type="GO" id="GO:0005975">
    <property type="term" value="P:carbohydrate metabolic process"/>
    <property type="evidence" value="ECO:0007669"/>
    <property type="project" value="InterPro"/>
</dbReference>
<dbReference type="Proteomes" id="UP000197446">
    <property type="component" value="Unassembled WGS sequence"/>
</dbReference>
<dbReference type="CDD" id="cd06548">
    <property type="entry name" value="GH18_chitinase"/>
    <property type="match status" value="1"/>
</dbReference>
<keyword evidence="5 6" id="KW-0326">Glycosidase</keyword>
<keyword evidence="11" id="KW-1185">Reference proteome</keyword>
<comment type="caution">
    <text evidence="10">The sequence shown here is derived from an EMBL/GenBank/DDBJ whole genome shotgun (WGS) entry which is preliminary data.</text>
</comment>
<keyword evidence="4" id="KW-0146">Chitin degradation</keyword>
<dbReference type="SMART" id="SM00636">
    <property type="entry name" value="Glyco_18"/>
    <property type="match status" value="1"/>
</dbReference>
<dbReference type="GO" id="GO:0006032">
    <property type="term" value="P:chitin catabolic process"/>
    <property type="evidence" value="ECO:0007669"/>
    <property type="project" value="UniProtKB-KW"/>
</dbReference>
<evidence type="ECO:0000259" key="9">
    <source>
        <dbReference type="PROSITE" id="PS51910"/>
    </source>
</evidence>
<evidence type="ECO:0000256" key="4">
    <source>
        <dbReference type="ARBA" id="ARBA00023024"/>
    </source>
</evidence>
<evidence type="ECO:0000256" key="7">
    <source>
        <dbReference type="RuleBase" id="RU004453"/>
    </source>
</evidence>
<keyword evidence="4" id="KW-0624">Polysaccharide degradation</keyword>
<dbReference type="InterPro" id="IPR050314">
    <property type="entry name" value="Glycosyl_Hydrlase_18"/>
</dbReference>
<keyword evidence="8" id="KW-0812">Transmembrane</keyword>
<keyword evidence="8" id="KW-0472">Membrane</keyword>
<dbReference type="InterPro" id="IPR011583">
    <property type="entry name" value="Chitinase_II/V-like_cat"/>
</dbReference>
<evidence type="ECO:0000313" key="11">
    <source>
        <dbReference type="Proteomes" id="UP000197446"/>
    </source>
</evidence>
<gene>
    <name evidence="10" type="ORF">CDO81_26825</name>
</gene>
<accession>A0A254MZ89</accession>
<feature type="transmembrane region" description="Helical" evidence="8">
    <location>
        <begin position="21"/>
        <end position="39"/>
    </location>
</feature>
<dbReference type="AlphaFoldDB" id="A0A254MZ89"/>
<sequence>MVMTAQEHSHRGIETPRQCKPFLSVALCLCGFVLSLWAGPSAADTARPVVGTYILAERGVGVVEQLKPGRVTHLLYAFLLICGEGQRPQDKDACADRPAFSIAPHADQDIFSAAFERLKARDPQVQVLASVGGWGGSDPFFHLAATAQGRAAFVQHALAWLRAHPGFDGLDIDWEHPGSNGAANGVPLGSPDDGERFVQLLQDLRAGLDGLGRETGRRYALTVAINTTQEQLRRMPMGRAAQSLDLVFMMTYDFAGPWTPRVGHHTPLRSARPDDDRSLTAATIDLRAAGVPPGKLVAGVAMYGRGFDGVKPDGHYAKPWPNDDGSVAYKDIAALKLTRQFDRRTQAWSLVGKGRYVGYDDPRAVRAKVAFAKQQGLAGVFAWELSQDNGEILDAMQP</sequence>
<organism evidence="10 11">
    <name type="scientific">Roseateles puraquae</name>
    <dbReference type="NCBI Taxonomy" id="431059"/>
    <lineage>
        <taxon>Bacteria</taxon>
        <taxon>Pseudomonadati</taxon>
        <taxon>Pseudomonadota</taxon>
        <taxon>Betaproteobacteria</taxon>
        <taxon>Burkholderiales</taxon>
        <taxon>Sphaerotilaceae</taxon>
        <taxon>Roseateles</taxon>
    </lineage>
</organism>
<keyword evidence="4" id="KW-0119">Carbohydrate metabolism</keyword>
<evidence type="ECO:0000256" key="6">
    <source>
        <dbReference type="RuleBase" id="RU000489"/>
    </source>
</evidence>
<evidence type="ECO:0000256" key="5">
    <source>
        <dbReference type="ARBA" id="ARBA00023295"/>
    </source>
</evidence>
<evidence type="ECO:0000313" key="10">
    <source>
        <dbReference type="EMBL" id="OWQ98114.1"/>
    </source>
</evidence>
<dbReference type="Gene3D" id="3.20.20.80">
    <property type="entry name" value="Glycosidases"/>
    <property type="match status" value="1"/>
</dbReference>
<dbReference type="InterPro" id="IPR001223">
    <property type="entry name" value="Glyco_hydro18_cat"/>
</dbReference>
<dbReference type="GO" id="GO:0008061">
    <property type="term" value="F:chitin binding"/>
    <property type="evidence" value="ECO:0007669"/>
    <property type="project" value="InterPro"/>
</dbReference>
<name>A0A254MZ89_9BURK</name>
<dbReference type="EMBL" id="NISI01000023">
    <property type="protein sequence ID" value="OWQ98114.1"/>
    <property type="molecule type" value="Genomic_DNA"/>
</dbReference>
<dbReference type="Gene3D" id="3.10.50.10">
    <property type="match status" value="1"/>
</dbReference>
<evidence type="ECO:0000256" key="3">
    <source>
        <dbReference type="ARBA" id="ARBA00022801"/>
    </source>
</evidence>
<comment type="similarity">
    <text evidence="7">Belongs to the glycosyl hydrolase 18 family.</text>
</comment>
<dbReference type="EC" id="3.2.1.14" evidence="2"/>
<reference evidence="10 11" key="1">
    <citation type="journal article" date="2007" name="Int. J. Syst. Evol. Microbiol.">
        <title>Description of Pelomonas aquatica sp. nov. and Pelomonas puraquae sp. nov., isolated from industrial and haemodialysis water.</title>
        <authorList>
            <person name="Gomila M."/>
            <person name="Bowien B."/>
            <person name="Falsen E."/>
            <person name="Moore E.R."/>
            <person name="Lalucat J."/>
        </authorList>
    </citation>
    <scope>NUCLEOTIDE SEQUENCE [LARGE SCALE GENOMIC DNA]</scope>
    <source>
        <strain evidence="10 11">CCUG 52769</strain>
    </source>
</reference>
<feature type="domain" description="GH18" evidence="9">
    <location>
        <begin position="48"/>
        <end position="398"/>
    </location>
</feature>
<keyword evidence="3 6" id="KW-0378">Hydrolase</keyword>
<dbReference type="SUPFAM" id="SSF51445">
    <property type="entry name" value="(Trans)glycosidases"/>
    <property type="match status" value="1"/>
</dbReference>
<dbReference type="PANTHER" id="PTHR11177:SF317">
    <property type="entry name" value="CHITINASE 12-RELATED"/>
    <property type="match status" value="1"/>
</dbReference>
<protein>
    <recommendedName>
        <fullName evidence="2">chitinase</fullName>
        <ecNumber evidence="2">3.2.1.14</ecNumber>
    </recommendedName>
</protein>
<keyword evidence="8" id="KW-1133">Transmembrane helix</keyword>
<evidence type="ECO:0000256" key="8">
    <source>
        <dbReference type="SAM" id="Phobius"/>
    </source>
</evidence>
<dbReference type="InterPro" id="IPR029070">
    <property type="entry name" value="Chitinase_insertion_sf"/>
</dbReference>
<dbReference type="PANTHER" id="PTHR11177">
    <property type="entry name" value="CHITINASE"/>
    <property type="match status" value="1"/>
</dbReference>
<dbReference type="PROSITE" id="PS51910">
    <property type="entry name" value="GH18_2"/>
    <property type="match status" value="1"/>
</dbReference>
<comment type="catalytic activity">
    <reaction evidence="1">
        <text>Random endo-hydrolysis of N-acetyl-beta-D-glucosaminide (1-&gt;4)-beta-linkages in chitin and chitodextrins.</text>
        <dbReference type="EC" id="3.2.1.14"/>
    </reaction>
</comment>
<dbReference type="InterPro" id="IPR017853">
    <property type="entry name" value="GH"/>
</dbReference>
<evidence type="ECO:0000256" key="1">
    <source>
        <dbReference type="ARBA" id="ARBA00000822"/>
    </source>
</evidence>